<gene>
    <name evidence="1" type="ORF">bsdtb5_01440</name>
</gene>
<sequence>MNILDANMSLYEIENCLEKQCFHSYHDFRIIGDLDLSMDDLECLSYKVKGLRRFAVDLSTYETYKLSLLTACVFKIKKEQEIMGNIYFLRKVYNNLPQHHTRFVMELLKDTLIEYGIATFNIDTKHFNGLFGVLINHAGIPEHLHGNLYDLLDETLQYNEVGLLESKFRKEFVPHLNWWTQYIEEQKMWELFIDCRNLLIDCKSNEFAKEELLKKYHWVSKNLIQNCVKWCNECEYLSQEQRKILV</sequence>
<evidence type="ECO:0000313" key="1">
    <source>
        <dbReference type="EMBL" id="BCN28849.1"/>
    </source>
</evidence>
<protein>
    <submittedName>
        <fullName evidence="1">Uncharacterized protein</fullName>
    </submittedName>
</protein>
<evidence type="ECO:0000313" key="2">
    <source>
        <dbReference type="Proteomes" id="UP000595897"/>
    </source>
</evidence>
<name>A0A7R7IBJ1_9FIRM</name>
<organism evidence="1 2">
    <name type="scientific">Anaeromicropila herbilytica</name>
    <dbReference type="NCBI Taxonomy" id="2785025"/>
    <lineage>
        <taxon>Bacteria</taxon>
        <taxon>Bacillati</taxon>
        <taxon>Bacillota</taxon>
        <taxon>Clostridia</taxon>
        <taxon>Lachnospirales</taxon>
        <taxon>Lachnospiraceae</taxon>
        <taxon>Anaeromicropila</taxon>
    </lineage>
</organism>
<dbReference type="Proteomes" id="UP000595897">
    <property type="component" value="Chromosome"/>
</dbReference>
<dbReference type="EMBL" id="AP024169">
    <property type="protein sequence ID" value="BCN28849.1"/>
    <property type="molecule type" value="Genomic_DNA"/>
</dbReference>
<proteinExistence type="predicted"/>
<dbReference type="AlphaFoldDB" id="A0A7R7IBJ1"/>
<keyword evidence="2" id="KW-1185">Reference proteome</keyword>
<dbReference type="KEGG" id="ahb:bsdtb5_01440"/>
<reference evidence="1 2" key="1">
    <citation type="submission" date="2020-11" db="EMBL/GenBank/DDBJ databases">
        <title>Draft genome sequencing of a Lachnospiraceae strain isolated from anoxic soil subjected to BSD treatment.</title>
        <authorList>
            <person name="Uek A."/>
            <person name="Tonouchi A."/>
        </authorList>
    </citation>
    <scope>NUCLEOTIDE SEQUENCE [LARGE SCALE GENOMIC DNA]</scope>
    <source>
        <strain evidence="1 2">TB5</strain>
    </source>
</reference>
<dbReference type="RefSeq" id="WP_271714155.1">
    <property type="nucleotide sequence ID" value="NZ_AP024169.1"/>
</dbReference>
<accession>A0A7R7IBJ1</accession>